<accession>A0A5E4MC60</accession>
<evidence type="ECO:0000256" key="7">
    <source>
        <dbReference type="ARBA" id="ARBA00023187"/>
    </source>
</evidence>
<feature type="region of interest" description="Disordered" evidence="10">
    <location>
        <begin position="343"/>
        <end position="366"/>
    </location>
</feature>
<evidence type="ECO:0000256" key="1">
    <source>
        <dbReference type="ARBA" id="ARBA00004123"/>
    </source>
</evidence>
<keyword evidence="3" id="KW-0677">Repeat</keyword>
<evidence type="ECO:0000313" key="12">
    <source>
        <dbReference type="EMBL" id="VVC27967.1"/>
    </source>
</evidence>
<dbReference type="AlphaFoldDB" id="A0A5E4MC60"/>
<dbReference type="CDD" id="cd19609">
    <property type="entry name" value="NTD_TDP-43"/>
    <property type="match status" value="1"/>
</dbReference>
<keyword evidence="4 9" id="KW-0694">RNA-binding</keyword>
<keyword evidence="6" id="KW-0804">Transcription</keyword>
<evidence type="ECO:0000259" key="11">
    <source>
        <dbReference type="PROSITE" id="PS50102"/>
    </source>
</evidence>
<dbReference type="PANTHER" id="PTHR48033:SF9">
    <property type="entry name" value="TAR DNA-BINDING PROTEIN 43"/>
    <property type="match status" value="1"/>
</dbReference>
<evidence type="ECO:0000256" key="6">
    <source>
        <dbReference type="ARBA" id="ARBA00023163"/>
    </source>
</evidence>
<dbReference type="SUPFAM" id="SSF54928">
    <property type="entry name" value="RNA-binding domain, RBD"/>
    <property type="match status" value="2"/>
</dbReference>
<proteinExistence type="predicted"/>
<keyword evidence="2" id="KW-0507">mRNA processing</keyword>
<feature type="region of interest" description="Disordered" evidence="10">
    <location>
        <begin position="264"/>
        <end position="287"/>
    </location>
</feature>
<keyword evidence="13" id="KW-1185">Reference proteome</keyword>
<dbReference type="InterPro" id="IPR041105">
    <property type="entry name" value="TDP-43_N"/>
</dbReference>
<feature type="compositionally biased region" description="Basic and acidic residues" evidence="10">
    <location>
        <begin position="264"/>
        <end position="277"/>
    </location>
</feature>
<keyword evidence="7" id="KW-0508">mRNA splicing</keyword>
<comment type="subcellular location">
    <subcellularLocation>
        <location evidence="1">Nucleus</location>
    </subcellularLocation>
</comment>
<evidence type="ECO:0000256" key="2">
    <source>
        <dbReference type="ARBA" id="ARBA00022664"/>
    </source>
</evidence>
<dbReference type="SMART" id="SM00360">
    <property type="entry name" value="RRM"/>
    <property type="match status" value="2"/>
</dbReference>
<evidence type="ECO:0000256" key="4">
    <source>
        <dbReference type="ARBA" id="ARBA00022884"/>
    </source>
</evidence>
<dbReference type="GO" id="GO:0003723">
    <property type="term" value="F:RNA binding"/>
    <property type="evidence" value="ECO:0007669"/>
    <property type="project" value="UniProtKB-UniRule"/>
</dbReference>
<evidence type="ECO:0000256" key="5">
    <source>
        <dbReference type="ARBA" id="ARBA00023015"/>
    </source>
</evidence>
<dbReference type="Pfam" id="PF00076">
    <property type="entry name" value="RRM_1"/>
    <property type="match status" value="2"/>
</dbReference>
<dbReference type="GO" id="GO:0000785">
    <property type="term" value="C:chromatin"/>
    <property type="evidence" value="ECO:0007669"/>
    <property type="project" value="TreeGrafter"/>
</dbReference>
<keyword evidence="8" id="KW-0539">Nucleus</keyword>
<dbReference type="Pfam" id="PF18694">
    <property type="entry name" value="TDP-43_N"/>
    <property type="match status" value="1"/>
</dbReference>
<evidence type="ECO:0000256" key="8">
    <source>
        <dbReference type="ARBA" id="ARBA00023242"/>
    </source>
</evidence>
<protein>
    <submittedName>
        <fullName evidence="12">RNA recognition motif domain</fullName>
    </submittedName>
</protein>
<name>A0A5E4MC60_9HEMI</name>
<dbReference type="InterPro" id="IPR000504">
    <property type="entry name" value="RRM_dom"/>
</dbReference>
<organism evidence="12 13">
    <name type="scientific">Cinara cedri</name>
    <dbReference type="NCBI Taxonomy" id="506608"/>
    <lineage>
        <taxon>Eukaryota</taxon>
        <taxon>Metazoa</taxon>
        <taxon>Ecdysozoa</taxon>
        <taxon>Arthropoda</taxon>
        <taxon>Hexapoda</taxon>
        <taxon>Insecta</taxon>
        <taxon>Pterygota</taxon>
        <taxon>Neoptera</taxon>
        <taxon>Paraneoptera</taxon>
        <taxon>Hemiptera</taxon>
        <taxon>Sternorrhyncha</taxon>
        <taxon>Aphidomorpha</taxon>
        <taxon>Aphidoidea</taxon>
        <taxon>Aphididae</taxon>
        <taxon>Lachninae</taxon>
        <taxon>Cinara</taxon>
    </lineage>
</organism>
<evidence type="ECO:0000256" key="9">
    <source>
        <dbReference type="PROSITE-ProRule" id="PRU00176"/>
    </source>
</evidence>
<dbReference type="GO" id="GO:0006397">
    <property type="term" value="P:mRNA processing"/>
    <property type="evidence" value="ECO:0007669"/>
    <property type="project" value="UniProtKB-KW"/>
</dbReference>
<evidence type="ECO:0000256" key="10">
    <source>
        <dbReference type="SAM" id="MobiDB-lite"/>
    </source>
</evidence>
<keyword evidence="5" id="KW-0805">Transcription regulation</keyword>
<gene>
    <name evidence="12" type="ORF">CINCED_3A025056</name>
</gene>
<evidence type="ECO:0000256" key="3">
    <source>
        <dbReference type="ARBA" id="ARBA00022737"/>
    </source>
</evidence>
<dbReference type="InterPro" id="IPR012677">
    <property type="entry name" value="Nucleotide-bd_a/b_plait_sf"/>
</dbReference>
<dbReference type="InterPro" id="IPR035979">
    <property type="entry name" value="RBD_domain_sf"/>
</dbReference>
<dbReference type="OrthoDB" id="2020831at2759"/>
<reference evidence="12 13" key="1">
    <citation type="submission" date="2019-08" db="EMBL/GenBank/DDBJ databases">
        <authorList>
            <person name="Alioto T."/>
            <person name="Alioto T."/>
            <person name="Gomez Garrido J."/>
        </authorList>
    </citation>
    <scope>NUCLEOTIDE SEQUENCE [LARGE SCALE GENOMIC DNA]</scope>
</reference>
<dbReference type="Gene3D" id="3.30.70.330">
    <property type="match status" value="2"/>
</dbReference>
<dbReference type="GO" id="GO:0010468">
    <property type="term" value="P:regulation of gene expression"/>
    <property type="evidence" value="ECO:0007669"/>
    <property type="project" value="TreeGrafter"/>
</dbReference>
<dbReference type="PROSITE" id="PS50102">
    <property type="entry name" value="RRM"/>
    <property type="match status" value="2"/>
</dbReference>
<dbReference type="GO" id="GO:0008380">
    <property type="term" value="P:RNA splicing"/>
    <property type="evidence" value="ECO:0007669"/>
    <property type="project" value="UniProtKB-KW"/>
</dbReference>
<dbReference type="GO" id="GO:0005654">
    <property type="term" value="C:nucleoplasm"/>
    <property type="evidence" value="ECO:0007669"/>
    <property type="project" value="TreeGrafter"/>
</dbReference>
<dbReference type="EMBL" id="CABPRJ010000477">
    <property type="protein sequence ID" value="VVC27967.1"/>
    <property type="molecule type" value="Genomic_DNA"/>
</dbReference>
<feature type="domain" description="RRM" evidence="11">
    <location>
        <begin position="187"/>
        <end position="246"/>
    </location>
</feature>
<feature type="domain" description="RRM" evidence="11">
    <location>
        <begin position="102"/>
        <end position="177"/>
    </location>
</feature>
<sequence length="366" mass="42368">MYVQVAESENSFVDPIDMPTEKDNSLLLSTLEAQYPGAIGLKYRVNNRLRIVRLNEDKLYPPEDGWLDRIYICNFRNTHKRKPNEIEDSVKKEDDDHSVSDMDLVVLGLPWKVTEEELKKYFVKFGQVEYTQIKTDLNGKSKGYGFVRFKHKKSQVRVMLERHNIEGRWCDVRIPNSKDKNVNKVPRKVFIGQVPENVDEDLLRNYFVKFGEISDLFLPRPHRGFAFVTFTDPSSAQKVIGKDHKVGDCSVVCTEAIPKKEMAPKWNDYDSSRDKRRERSPHRAQVPEDVWDYDQDSYDRQFIRGNGHQSVNSIGFTNDNKNNFNPDMVAAAVNKAVMGVISNLKGGGQSNQNDKLQGADDWWMRR</sequence>
<dbReference type="Proteomes" id="UP000325440">
    <property type="component" value="Unassembled WGS sequence"/>
</dbReference>
<dbReference type="PANTHER" id="PTHR48033">
    <property type="entry name" value="RNA-BINDING (RRM/RBD/RNP MOTIFS) FAMILY PROTEIN"/>
    <property type="match status" value="1"/>
</dbReference>
<evidence type="ECO:0000313" key="13">
    <source>
        <dbReference type="Proteomes" id="UP000325440"/>
    </source>
</evidence>